<evidence type="ECO:0000313" key="1">
    <source>
        <dbReference type="EMBL" id="USS88216.1"/>
    </source>
</evidence>
<dbReference type="PANTHER" id="PTHR39441">
    <property type="entry name" value="DUF2252 DOMAIN-CONTAINING PROTEIN"/>
    <property type="match status" value="1"/>
</dbReference>
<dbReference type="Proteomes" id="UP001057025">
    <property type="component" value="Chromosome"/>
</dbReference>
<reference evidence="1" key="1">
    <citation type="submission" date="2022-05" db="EMBL/GenBank/DDBJ databases">
        <authorList>
            <person name="Oliphant S.A."/>
            <person name="Watson-Haigh N.S."/>
            <person name="Sumby K.M."/>
            <person name="Gardner J.M."/>
            <person name="Jiranek V."/>
        </authorList>
    </citation>
    <scope>NUCLEOTIDE SEQUENCE</scope>
    <source>
        <strain evidence="1">KI11_C11</strain>
    </source>
</reference>
<name>A0ABY5BVB9_9LACO</name>
<dbReference type="Pfam" id="PF10009">
    <property type="entry name" value="DUF2252"/>
    <property type="match status" value="1"/>
</dbReference>
<protein>
    <submittedName>
        <fullName evidence="1">DUF2252 domain-containing protein</fullName>
    </submittedName>
</protein>
<sequence>MDNKKLIPYEFNQMDSTTKTSSELIAEGQRLGLDKDYGDVANYKPHKRNVKKIMDVRNSLLYKKLLKVKRKRMSESSFAFFRGTVDIMNYDLDRSPNSGIKTLIGGDAHLGNFGYYGSAEGQLLFDMNDFDESHVGFWDYDVKRLLISAILVAKQQGFNIKKDVNPFLHKVMRTYLRSLIHLNQLPAMERFITPNTLPNIASAFDAIHDDRDKFDKSFAKIISKTVEKAVRSNSDYAVQKYTEVVEGKRHFIEDVPVTKHVGNKTYQRLVKGYYDYRHHARSDVHQFLSGFHIVDIVRHSVGVGSVGTLCYLILLEDGDGNYLVLQIKQALPIYQNDEIYFNKRHSSGEEIVKCQRILQSSSDRFLGYFDTKKYSFYVRQFKDMKGSVKLNKLDWPAYCDYVSVCMNLLARAHSRSLTFPMVIGYLQSQTWMDRAFVHFANQYVKQVELDYQTFIKGGKHGN</sequence>
<dbReference type="PANTHER" id="PTHR39441:SF1">
    <property type="entry name" value="DUF2252 DOMAIN-CONTAINING PROTEIN"/>
    <property type="match status" value="1"/>
</dbReference>
<dbReference type="EMBL" id="CP097118">
    <property type="protein sequence ID" value="USS88216.1"/>
    <property type="molecule type" value="Genomic_DNA"/>
</dbReference>
<dbReference type="InterPro" id="IPR018721">
    <property type="entry name" value="DUF2252"/>
</dbReference>
<dbReference type="RefSeq" id="WP_252797502.1">
    <property type="nucleotide sequence ID" value="NZ_CP097118.1"/>
</dbReference>
<proteinExistence type="predicted"/>
<evidence type="ECO:0000313" key="2">
    <source>
        <dbReference type="Proteomes" id="UP001057025"/>
    </source>
</evidence>
<organism evidence="1 2">
    <name type="scientific">Fructilactobacillus hinvesii</name>
    <dbReference type="NCBI Taxonomy" id="2940300"/>
    <lineage>
        <taxon>Bacteria</taxon>
        <taxon>Bacillati</taxon>
        <taxon>Bacillota</taxon>
        <taxon>Bacilli</taxon>
        <taxon>Lactobacillales</taxon>
        <taxon>Lactobacillaceae</taxon>
        <taxon>Fructilactobacillus</taxon>
    </lineage>
</organism>
<accession>A0ABY5BVB9</accession>
<keyword evidence="2" id="KW-1185">Reference proteome</keyword>
<gene>
    <name evidence="1" type="ORF">M3M39_01680</name>
</gene>